<dbReference type="Proteomes" id="UP000461595">
    <property type="component" value="Unassembled WGS sequence"/>
</dbReference>
<dbReference type="AlphaFoldDB" id="A0A7X3KB89"/>
<evidence type="ECO:0000313" key="2">
    <source>
        <dbReference type="EMBL" id="MVX58376.1"/>
    </source>
</evidence>
<accession>A0A7X3KB89</accession>
<sequence length="117" mass="12626">MKYHLTNPFKKVKEKLDFVAIPFATFLASVLPTSVSADDPFAKVNTLSNQGVTKFQGIAIGIFSLALVVTGLIYGFGGREIRAKIKEYWWAIALAVVVVFAGVSIVTWLAGFVKGSG</sequence>
<evidence type="ECO:0000256" key="1">
    <source>
        <dbReference type="SAM" id="Phobius"/>
    </source>
</evidence>
<proteinExistence type="predicted"/>
<dbReference type="InterPro" id="IPR007039">
    <property type="entry name" value="TrbC/VirB2"/>
</dbReference>
<keyword evidence="1" id="KW-0812">Transmembrane</keyword>
<organism evidence="2 3">
    <name type="scientific">Streptococcus danieliae</name>
    <dbReference type="NCBI Taxonomy" id="747656"/>
    <lineage>
        <taxon>Bacteria</taxon>
        <taxon>Bacillati</taxon>
        <taxon>Bacillota</taxon>
        <taxon>Bacilli</taxon>
        <taxon>Lactobacillales</taxon>
        <taxon>Streptococcaceae</taxon>
        <taxon>Streptococcus</taxon>
    </lineage>
</organism>
<evidence type="ECO:0000313" key="3">
    <source>
        <dbReference type="Proteomes" id="UP000461595"/>
    </source>
</evidence>
<comment type="caution">
    <text evidence="2">The sequence shown here is derived from an EMBL/GenBank/DDBJ whole genome shotgun (WGS) entry which is preliminary data.</text>
</comment>
<feature type="transmembrane region" description="Helical" evidence="1">
    <location>
        <begin position="88"/>
        <end position="111"/>
    </location>
</feature>
<keyword evidence="1" id="KW-1133">Transmembrane helix</keyword>
<dbReference type="EMBL" id="WSRS01000008">
    <property type="protein sequence ID" value="MVX58376.1"/>
    <property type="molecule type" value="Genomic_DNA"/>
</dbReference>
<dbReference type="OrthoDB" id="2236935at2"/>
<feature type="transmembrane region" description="Helical" evidence="1">
    <location>
        <begin position="53"/>
        <end position="76"/>
    </location>
</feature>
<gene>
    <name evidence="2" type="ORF">E5983_01750</name>
</gene>
<protein>
    <submittedName>
        <fullName evidence="2">Conjugal transfer protein TrbC</fullName>
    </submittedName>
</protein>
<dbReference type="Pfam" id="PF04956">
    <property type="entry name" value="TrbC"/>
    <property type="match status" value="1"/>
</dbReference>
<reference evidence="2 3" key="1">
    <citation type="submission" date="2019-12" db="EMBL/GenBank/DDBJ databases">
        <title>Microbes associate with the intestines of laboratory mice.</title>
        <authorList>
            <person name="Navarre W."/>
            <person name="Wong E."/>
        </authorList>
    </citation>
    <scope>NUCLEOTIDE SEQUENCE [LARGE SCALE GENOMIC DNA]</scope>
    <source>
        <strain evidence="2 3">NM51_B2-22</strain>
    </source>
</reference>
<keyword evidence="1" id="KW-0472">Membrane</keyword>
<dbReference type="RefSeq" id="WP_160332201.1">
    <property type="nucleotide sequence ID" value="NZ_WSRS01000008.1"/>
</dbReference>
<name>A0A7X3KB89_9STRE</name>